<sequence length="314" mass="33714">MVRKTSTSRSRSARFEELRGKNEATWRKPIAHVRSAALLLAGLSLATPAAASCQLIASGPQAPQTSGWALPSGIKVASASPDLVLQLAQAPSLALDEVGLRYIGHATFEITSPKGVRIATDYNDYEKPAVPPRVATMNNAHSTHFTPNPDPSIEHVLTGWNPEGGPIDHDIRVEDVRIRNLPTNARGWDGETRAFGNSIFIFELADLCIAHLGHLHHQLTPDDLATLGRIDVVLAPVDNAATLRLDSLMAVLDGIKPSVVVPMHFHFAGALERFLSRAASDGWAVTPYPTSAAVLSRKTIPSERTVMVMMPGGG</sequence>
<accession>A0A0K6HVC7</accession>
<gene>
    <name evidence="1" type="ORF">Ga0061067_103310</name>
</gene>
<organism evidence="1 2">
    <name type="scientific">Pannonibacter indicus</name>
    <dbReference type="NCBI Taxonomy" id="466044"/>
    <lineage>
        <taxon>Bacteria</taxon>
        <taxon>Pseudomonadati</taxon>
        <taxon>Pseudomonadota</taxon>
        <taxon>Alphaproteobacteria</taxon>
        <taxon>Hyphomicrobiales</taxon>
        <taxon>Stappiaceae</taxon>
        <taxon>Pannonibacter</taxon>
    </lineage>
</organism>
<dbReference type="InterPro" id="IPR036866">
    <property type="entry name" value="RibonucZ/Hydroxyglut_hydro"/>
</dbReference>
<keyword evidence="2" id="KW-1185">Reference proteome</keyword>
<proteinExistence type="predicted"/>
<protein>
    <submittedName>
        <fullName evidence="1">Beta-lactamase superfamily domain</fullName>
    </submittedName>
</protein>
<evidence type="ECO:0000313" key="2">
    <source>
        <dbReference type="Proteomes" id="UP000183900"/>
    </source>
</evidence>
<dbReference type="AlphaFoldDB" id="A0A0K6HVC7"/>
<reference evidence="2" key="1">
    <citation type="submission" date="2015-08" db="EMBL/GenBank/DDBJ databases">
        <authorList>
            <person name="Varghese N."/>
        </authorList>
    </citation>
    <scope>NUCLEOTIDE SEQUENCE [LARGE SCALE GENOMIC DNA]</scope>
    <source>
        <strain evidence="2">DSM 23407</strain>
    </source>
</reference>
<dbReference type="EMBL" id="CYHE01000003">
    <property type="protein sequence ID" value="CUA94791.1"/>
    <property type="molecule type" value="Genomic_DNA"/>
</dbReference>
<dbReference type="PANTHER" id="PTHR39189:SF1">
    <property type="entry name" value="UPF0173 METAL-DEPENDENT HYDROLASE YTKL"/>
    <property type="match status" value="1"/>
</dbReference>
<dbReference type="Pfam" id="PF13483">
    <property type="entry name" value="Lactamase_B_3"/>
    <property type="match status" value="1"/>
</dbReference>
<name>A0A0K6HVC7_9HYPH</name>
<dbReference type="SUPFAM" id="SSF56281">
    <property type="entry name" value="Metallo-hydrolase/oxidoreductase"/>
    <property type="match status" value="1"/>
</dbReference>
<evidence type="ECO:0000313" key="1">
    <source>
        <dbReference type="EMBL" id="CUA94791.1"/>
    </source>
</evidence>
<dbReference type="RefSeq" id="WP_208975586.1">
    <property type="nucleotide sequence ID" value="NZ_CYHE01000003.1"/>
</dbReference>
<dbReference type="Gene3D" id="3.60.15.10">
    <property type="entry name" value="Ribonuclease Z/Hydroxyacylglutathione hydrolase-like"/>
    <property type="match status" value="1"/>
</dbReference>
<dbReference type="Proteomes" id="UP000183900">
    <property type="component" value="Unassembled WGS sequence"/>
</dbReference>
<dbReference type="PANTHER" id="PTHR39189">
    <property type="entry name" value="UPF0173 METAL-DEPENDENT HYDROLASE YTKL"/>
    <property type="match status" value="1"/>
</dbReference>